<dbReference type="EMBL" id="CP046401">
    <property type="protein sequence ID" value="QGY44615.1"/>
    <property type="molecule type" value="Genomic_DNA"/>
</dbReference>
<dbReference type="InterPro" id="IPR003593">
    <property type="entry name" value="AAA+_ATPase"/>
</dbReference>
<gene>
    <name evidence="2" type="ORF">GM418_13365</name>
</gene>
<dbReference type="InterPro" id="IPR025420">
    <property type="entry name" value="DUF4143"/>
</dbReference>
<evidence type="ECO:0000313" key="3">
    <source>
        <dbReference type="Proteomes" id="UP000428260"/>
    </source>
</evidence>
<dbReference type="AlphaFoldDB" id="A0A6I6JNV3"/>
<dbReference type="PANTHER" id="PTHR43566">
    <property type="entry name" value="CONSERVED PROTEIN"/>
    <property type="match status" value="1"/>
</dbReference>
<feature type="domain" description="AAA+ ATPase" evidence="1">
    <location>
        <begin position="17"/>
        <end position="132"/>
    </location>
</feature>
<protein>
    <submittedName>
        <fullName evidence="2">AAA family ATPase</fullName>
    </submittedName>
</protein>
<keyword evidence="3" id="KW-1185">Reference proteome</keyword>
<dbReference type="SMART" id="SM00382">
    <property type="entry name" value="AAA"/>
    <property type="match status" value="1"/>
</dbReference>
<dbReference type="InterPro" id="IPR041682">
    <property type="entry name" value="AAA_14"/>
</dbReference>
<accession>A0A6I6JNV3</accession>
<evidence type="ECO:0000313" key="2">
    <source>
        <dbReference type="EMBL" id="QGY44615.1"/>
    </source>
</evidence>
<dbReference type="Gene3D" id="3.40.50.300">
    <property type="entry name" value="P-loop containing nucleotide triphosphate hydrolases"/>
    <property type="match status" value="1"/>
</dbReference>
<organism evidence="2 3">
    <name type="scientific">Maribellus comscasis</name>
    <dbReference type="NCBI Taxonomy" id="2681766"/>
    <lineage>
        <taxon>Bacteria</taxon>
        <taxon>Pseudomonadati</taxon>
        <taxon>Bacteroidota</taxon>
        <taxon>Bacteroidia</taxon>
        <taxon>Marinilabiliales</taxon>
        <taxon>Prolixibacteraceae</taxon>
        <taxon>Maribellus</taxon>
    </lineage>
</organism>
<dbReference type="Proteomes" id="UP000428260">
    <property type="component" value="Chromosome"/>
</dbReference>
<dbReference type="SUPFAM" id="SSF52540">
    <property type="entry name" value="P-loop containing nucleoside triphosphate hydrolases"/>
    <property type="match status" value="1"/>
</dbReference>
<dbReference type="KEGG" id="mcos:GM418_13365"/>
<dbReference type="Pfam" id="PF13173">
    <property type="entry name" value="AAA_14"/>
    <property type="match status" value="1"/>
</dbReference>
<dbReference type="RefSeq" id="WP_158867092.1">
    <property type="nucleotide sequence ID" value="NZ_CP046401.1"/>
</dbReference>
<dbReference type="PANTHER" id="PTHR43566:SF2">
    <property type="entry name" value="DUF4143 DOMAIN-CONTAINING PROTEIN"/>
    <property type="match status" value="1"/>
</dbReference>
<dbReference type="Pfam" id="PF13635">
    <property type="entry name" value="DUF4143"/>
    <property type="match status" value="1"/>
</dbReference>
<evidence type="ECO:0000259" key="1">
    <source>
        <dbReference type="SMART" id="SM00382"/>
    </source>
</evidence>
<proteinExistence type="predicted"/>
<reference evidence="2 3" key="1">
    <citation type="submission" date="2019-11" db="EMBL/GenBank/DDBJ databases">
        <authorList>
            <person name="Zheng R.K."/>
            <person name="Sun C.M."/>
        </authorList>
    </citation>
    <scope>NUCLEOTIDE SEQUENCE [LARGE SCALE GENOMIC DNA]</scope>
    <source>
        <strain evidence="2 3">WC007</strain>
    </source>
</reference>
<sequence length="388" mass="43958">MMIRRRIINNINESLAYFPVVSIIGPRQVGKTTLAKQIITEIQTPSIYLDLERTSDIFKLDNAELFLSQHKDKLVVIDEVQLKKDLYPLLRSLVDEANKPGQFLLLGSASPELIRHSSESLAGRIAYHQLYPIDMLESPDTISQNDLWLRGGFPKALLAKSEDRAQQWLANFISTYLNRDLLQLGLNASPNVIRNLWSMMGHLNGQLLNATAIGKSLGLSTPTVKKYIDFLEEAFLLKSLHPFSWNMQKRLVKSPKIYLTDTGILHQLLGISDFTDLAGNPIIGSSWESFVINQILALKKNKIDIYFYRTHHGAEVDLVFTKGLNVVATAEIKYSNSPHLTKGNFFAFDDLNAPVNYVITPSSDDYLIKNNVRVCSLRTFIFKYFPLL</sequence>
<dbReference type="InterPro" id="IPR027417">
    <property type="entry name" value="P-loop_NTPase"/>
</dbReference>
<name>A0A6I6JNV3_9BACT</name>